<accession>A0A1H3JDI7</accession>
<keyword evidence="2" id="KW-0408">Iron</keyword>
<evidence type="ECO:0000256" key="1">
    <source>
        <dbReference type="ARBA" id="ARBA00010617"/>
    </source>
</evidence>
<evidence type="ECO:0000256" key="2">
    <source>
        <dbReference type="RuleBase" id="RU000461"/>
    </source>
</evidence>
<dbReference type="PROSITE" id="PS00086">
    <property type="entry name" value="CYTOCHROME_P450"/>
    <property type="match status" value="1"/>
</dbReference>
<keyword evidence="4" id="KW-1185">Reference proteome</keyword>
<keyword evidence="2" id="KW-0503">Monooxygenase</keyword>
<dbReference type="EMBL" id="FNPH01000002">
    <property type="protein sequence ID" value="SDY37649.1"/>
    <property type="molecule type" value="Genomic_DNA"/>
</dbReference>
<dbReference type="PRINTS" id="PR00359">
    <property type="entry name" value="BP450"/>
</dbReference>
<dbReference type="OrthoDB" id="3209493at2"/>
<sequence>MSVDPSVDTGAGAPPSIEFDHYSPQYRDNWQQIADENLARCPVARSGTYGGFWLVSDYASVSRVIRDDATFTSTHNMDDPSDPRQGIVIPPNPMLQVPMEFDPPLYNVYRRMLNPYFSPPAARALEPFVRQAVDALLDKVCATGRMDLVLDLGNPVPALATMKLVGLPLDDWERFAEPMHGIVSHPAGGPEYLRCMNALQELGNALGALVPGLREREADGLLSGLAKATVNDQPLSDGEVVLIALLVMQGGVDTTTALLANTLWWLEEHPEQRQRLIEEPALLEHATEEFLRIFTPVPALARTVTEDVVVGGQQMCAGDRVLMSFSAANRDPEVFDDPAEARLDRFPNPHASFGLGIHRCIGSNFARSWFQIMLRGVLDRMPDYAIDRDATRRNESIGIINGFFNMPATFTPSEPRGVPMPE</sequence>
<dbReference type="GO" id="GO:0020037">
    <property type="term" value="F:heme binding"/>
    <property type="evidence" value="ECO:0007669"/>
    <property type="project" value="InterPro"/>
</dbReference>
<dbReference type="PANTHER" id="PTHR46696">
    <property type="entry name" value="P450, PUTATIVE (EUROFUNG)-RELATED"/>
    <property type="match status" value="1"/>
</dbReference>
<comment type="similarity">
    <text evidence="1 2">Belongs to the cytochrome P450 family.</text>
</comment>
<evidence type="ECO:0000313" key="3">
    <source>
        <dbReference type="EMBL" id="SDY37649.1"/>
    </source>
</evidence>
<dbReference type="GO" id="GO:0016705">
    <property type="term" value="F:oxidoreductase activity, acting on paired donors, with incorporation or reduction of molecular oxygen"/>
    <property type="evidence" value="ECO:0007669"/>
    <property type="project" value="InterPro"/>
</dbReference>
<keyword evidence="2" id="KW-0479">Metal-binding</keyword>
<protein>
    <submittedName>
        <fullName evidence="3">Cytochrome P450</fullName>
    </submittedName>
</protein>
<dbReference type="RefSeq" id="WP_091552805.1">
    <property type="nucleotide sequence ID" value="NZ_FNPH01000002.1"/>
</dbReference>
<dbReference type="InterPro" id="IPR002397">
    <property type="entry name" value="Cyt_P450_B"/>
</dbReference>
<dbReference type="GO" id="GO:0004497">
    <property type="term" value="F:monooxygenase activity"/>
    <property type="evidence" value="ECO:0007669"/>
    <property type="project" value="UniProtKB-KW"/>
</dbReference>
<dbReference type="InterPro" id="IPR036396">
    <property type="entry name" value="Cyt_P450_sf"/>
</dbReference>
<dbReference type="STRING" id="405436.SAMN05444365_10255"/>
<dbReference type="InterPro" id="IPR017972">
    <property type="entry name" value="Cyt_P450_CS"/>
</dbReference>
<organism evidence="3 4">
    <name type="scientific">Micromonospora pattaloongensis</name>
    <dbReference type="NCBI Taxonomy" id="405436"/>
    <lineage>
        <taxon>Bacteria</taxon>
        <taxon>Bacillati</taxon>
        <taxon>Actinomycetota</taxon>
        <taxon>Actinomycetes</taxon>
        <taxon>Micromonosporales</taxon>
        <taxon>Micromonosporaceae</taxon>
        <taxon>Micromonospora</taxon>
    </lineage>
</organism>
<name>A0A1H3JDI7_9ACTN</name>
<dbReference type="Pfam" id="PF00067">
    <property type="entry name" value="p450"/>
    <property type="match status" value="1"/>
</dbReference>
<dbReference type="PANTHER" id="PTHR46696:SF6">
    <property type="entry name" value="P450, PUTATIVE (EUROFUNG)-RELATED"/>
    <property type="match status" value="1"/>
</dbReference>
<reference evidence="4" key="1">
    <citation type="submission" date="2016-10" db="EMBL/GenBank/DDBJ databases">
        <authorList>
            <person name="Varghese N."/>
            <person name="Submissions S."/>
        </authorList>
    </citation>
    <scope>NUCLEOTIDE SEQUENCE [LARGE SCALE GENOMIC DNA]</scope>
    <source>
        <strain evidence="4">DSM 45245</strain>
    </source>
</reference>
<proteinExistence type="inferred from homology"/>
<dbReference type="AlphaFoldDB" id="A0A1H3JDI7"/>
<keyword evidence="2" id="KW-0560">Oxidoreductase</keyword>
<dbReference type="InterPro" id="IPR001128">
    <property type="entry name" value="Cyt_P450"/>
</dbReference>
<dbReference type="SUPFAM" id="SSF48264">
    <property type="entry name" value="Cytochrome P450"/>
    <property type="match status" value="1"/>
</dbReference>
<evidence type="ECO:0000313" key="4">
    <source>
        <dbReference type="Proteomes" id="UP000242415"/>
    </source>
</evidence>
<gene>
    <name evidence="3" type="ORF">SAMN05444365_10255</name>
</gene>
<keyword evidence="2" id="KW-0349">Heme</keyword>
<dbReference type="Proteomes" id="UP000242415">
    <property type="component" value="Unassembled WGS sequence"/>
</dbReference>
<dbReference type="Gene3D" id="1.10.630.10">
    <property type="entry name" value="Cytochrome P450"/>
    <property type="match status" value="1"/>
</dbReference>
<dbReference type="GO" id="GO:0005506">
    <property type="term" value="F:iron ion binding"/>
    <property type="evidence" value="ECO:0007669"/>
    <property type="project" value="InterPro"/>
</dbReference>